<keyword evidence="7" id="KW-0704">Schiff base</keyword>
<evidence type="ECO:0000313" key="15">
    <source>
        <dbReference type="EMBL" id="KAH9370239.1"/>
    </source>
</evidence>
<dbReference type="OrthoDB" id="191315at2759"/>
<keyword evidence="16" id="KW-1185">Reference proteome</keyword>
<dbReference type="GO" id="GO:0008700">
    <property type="term" value="F:(R,S)-4-hydroxy-2-oxoglutarate aldolase activity"/>
    <property type="evidence" value="ECO:0007669"/>
    <property type="project" value="UniProtKB-EC"/>
</dbReference>
<comment type="function">
    <text evidence="1">Catalyzes the final step in the metabolic pathway of hydroxyproline.</text>
</comment>
<comment type="subunit">
    <text evidence="3">Homotetramer.</text>
</comment>
<dbReference type="Gene3D" id="3.20.20.70">
    <property type="entry name" value="Aldolase class I"/>
    <property type="match status" value="1"/>
</dbReference>
<dbReference type="PRINTS" id="PR00146">
    <property type="entry name" value="DHPICSNTHASE"/>
</dbReference>
<comment type="catalytic activity">
    <reaction evidence="10">
        <text>(4R)-4-hydroxy-2-oxoglutarate = glyoxylate + pyruvate</text>
        <dbReference type="Rhea" id="RHEA:30687"/>
        <dbReference type="ChEBI" id="CHEBI:15361"/>
        <dbReference type="ChEBI" id="CHEBI:36655"/>
        <dbReference type="ChEBI" id="CHEBI:62213"/>
        <dbReference type="EC" id="4.1.3.16"/>
    </reaction>
</comment>
<dbReference type="InterPro" id="IPR020625">
    <property type="entry name" value="Schiff_base-form_aldolases_AS"/>
</dbReference>
<feature type="active site" description="Proton donor/acceptor" evidence="13">
    <location>
        <position position="151"/>
    </location>
</feature>
<dbReference type="InterPro" id="IPR002220">
    <property type="entry name" value="DapA-like"/>
</dbReference>
<comment type="catalytic activity">
    <reaction evidence="11">
        <text>(4S)-4-hydroxy-2-oxoglutarate = glyoxylate + pyruvate</text>
        <dbReference type="Rhea" id="RHEA:35639"/>
        <dbReference type="ChEBI" id="CHEBI:15361"/>
        <dbReference type="ChEBI" id="CHEBI:36655"/>
        <dbReference type="ChEBI" id="CHEBI:71685"/>
        <dbReference type="EC" id="4.1.3.16"/>
    </reaction>
</comment>
<dbReference type="OMA" id="GMDACVP"/>
<feature type="active site" description="Schiff-base intermediate with substrate" evidence="13">
    <location>
        <position position="179"/>
    </location>
</feature>
<evidence type="ECO:0000256" key="11">
    <source>
        <dbReference type="ARBA" id="ARBA00033613"/>
    </source>
</evidence>
<proteinExistence type="inferred from homology"/>
<evidence type="ECO:0000256" key="5">
    <source>
        <dbReference type="ARBA" id="ARBA00018425"/>
    </source>
</evidence>
<keyword evidence="6 12" id="KW-0456">Lyase</keyword>
<feature type="binding site" evidence="14">
    <location>
        <position position="80"/>
    </location>
    <ligand>
        <name>pyruvate</name>
        <dbReference type="ChEBI" id="CHEBI:15361"/>
    </ligand>
</feature>
<dbReference type="EC" id="4.1.3.16" evidence="4"/>
<reference evidence="15 16" key="1">
    <citation type="journal article" date="2020" name="Cell">
        <title>Large-Scale Comparative Analyses of Tick Genomes Elucidate Their Genetic Diversity and Vector Capacities.</title>
        <authorList>
            <consortium name="Tick Genome and Microbiome Consortium (TIGMIC)"/>
            <person name="Jia N."/>
            <person name="Wang J."/>
            <person name="Shi W."/>
            <person name="Du L."/>
            <person name="Sun Y."/>
            <person name="Zhan W."/>
            <person name="Jiang J.F."/>
            <person name="Wang Q."/>
            <person name="Zhang B."/>
            <person name="Ji P."/>
            <person name="Bell-Sakyi L."/>
            <person name="Cui X.M."/>
            <person name="Yuan T.T."/>
            <person name="Jiang B.G."/>
            <person name="Yang W.F."/>
            <person name="Lam T.T."/>
            <person name="Chang Q.C."/>
            <person name="Ding S.J."/>
            <person name="Wang X.J."/>
            <person name="Zhu J.G."/>
            <person name="Ruan X.D."/>
            <person name="Zhao L."/>
            <person name="Wei J.T."/>
            <person name="Ye R.Z."/>
            <person name="Que T.C."/>
            <person name="Du C.H."/>
            <person name="Zhou Y.H."/>
            <person name="Cheng J.X."/>
            <person name="Dai P.F."/>
            <person name="Guo W.B."/>
            <person name="Han X.H."/>
            <person name="Huang E.J."/>
            <person name="Li L.F."/>
            <person name="Wei W."/>
            <person name="Gao Y.C."/>
            <person name="Liu J.Z."/>
            <person name="Shao H.Z."/>
            <person name="Wang X."/>
            <person name="Wang C.C."/>
            <person name="Yang T.C."/>
            <person name="Huo Q.B."/>
            <person name="Li W."/>
            <person name="Chen H.Y."/>
            <person name="Chen S.E."/>
            <person name="Zhou L.G."/>
            <person name="Ni X.B."/>
            <person name="Tian J.H."/>
            <person name="Sheng Y."/>
            <person name="Liu T."/>
            <person name="Pan Y.S."/>
            <person name="Xia L.Y."/>
            <person name="Li J."/>
            <person name="Zhao F."/>
            <person name="Cao W.C."/>
        </authorList>
    </citation>
    <scope>NUCLEOTIDE SEQUENCE [LARGE SCALE GENOMIC DNA]</scope>
    <source>
        <strain evidence="15">HaeL-2018</strain>
    </source>
</reference>
<comment type="similarity">
    <text evidence="2 12">Belongs to the DapA family.</text>
</comment>
<evidence type="ECO:0000256" key="10">
    <source>
        <dbReference type="ARBA" id="ARBA00033610"/>
    </source>
</evidence>
<dbReference type="SMART" id="SM01130">
    <property type="entry name" value="DHDPS"/>
    <property type="match status" value="1"/>
</dbReference>
<evidence type="ECO:0000256" key="7">
    <source>
        <dbReference type="ARBA" id="ARBA00023270"/>
    </source>
</evidence>
<dbReference type="Pfam" id="PF00701">
    <property type="entry name" value="DHDPS"/>
    <property type="match status" value="1"/>
</dbReference>
<evidence type="ECO:0000256" key="4">
    <source>
        <dbReference type="ARBA" id="ARBA00012215"/>
    </source>
</evidence>
<dbReference type="SUPFAM" id="SSF51569">
    <property type="entry name" value="Aldolase"/>
    <property type="match status" value="1"/>
</dbReference>
<evidence type="ECO:0000256" key="3">
    <source>
        <dbReference type="ARBA" id="ARBA00011881"/>
    </source>
</evidence>
<comment type="caution">
    <text evidence="15">The sequence shown here is derived from an EMBL/GenBank/DDBJ whole genome shotgun (WGS) entry which is preliminary data.</text>
</comment>
<evidence type="ECO:0000256" key="9">
    <source>
        <dbReference type="ARBA" id="ARBA00032879"/>
    </source>
</evidence>
<sequence>MIASLSKSLLSHGFRELAAINLNSLRRVSQSKCLDISGVYPPITTPFDGDSGQVSHVKLEQNVQRWSSLPFRGLVVHGSTASLPEDKLIIVGAGQESTRATVEFAVQSARAGANAVLVVTPCFYKGRMTPDALERHFARVADESPVPVILYSVPGNTGVDLPADVAIRLAAHPNVIGMKDSGGEIAKIGYIVHKTRERGFQVLAGSAGFLLPSLQVGAVGGVCALANTLGAEVCRLQELFQRGAAEDARNLQHRLIAPNSGVTKRFGIAGVKASMDWFGLYGGPVRSPLLPLSEREKEELKKIFTEEGFLKS</sequence>
<dbReference type="VEuPathDB" id="VectorBase:HLOH_064066"/>
<evidence type="ECO:0000256" key="14">
    <source>
        <dbReference type="PIRSR" id="PIRSR001365-2"/>
    </source>
</evidence>
<dbReference type="PANTHER" id="PTHR12128:SF66">
    <property type="entry name" value="4-HYDROXY-2-OXOGLUTARATE ALDOLASE, MITOCHONDRIAL"/>
    <property type="match status" value="1"/>
</dbReference>
<evidence type="ECO:0000256" key="2">
    <source>
        <dbReference type="ARBA" id="ARBA00007592"/>
    </source>
</evidence>
<dbReference type="GO" id="GO:0005739">
    <property type="term" value="C:mitochondrion"/>
    <property type="evidence" value="ECO:0007669"/>
    <property type="project" value="TreeGrafter"/>
</dbReference>
<dbReference type="AlphaFoldDB" id="A0A9J6G5K4"/>
<organism evidence="15 16">
    <name type="scientific">Haemaphysalis longicornis</name>
    <name type="common">Bush tick</name>
    <dbReference type="NCBI Taxonomy" id="44386"/>
    <lineage>
        <taxon>Eukaryota</taxon>
        <taxon>Metazoa</taxon>
        <taxon>Ecdysozoa</taxon>
        <taxon>Arthropoda</taxon>
        <taxon>Chelicerata</taxon>
        <taxon>Arachnida</taxon>
        <taxon>Acari</taxon>
        <taxon>Parasitiformes</taxon>
        <taxon>Ixodida</taxon>
        <taxon>Ixodoidea</taxon>
        <taxon>Ixodidae</taxon>
        <taxon>Haemaphysalinae</taxon>
        <taxon>Haemaphysalis</taxon>
    </lineage>
</organism>
<evidence type="ECO:0000313" key="16">
    <source>
        <dbReference type="Proteomes" id="UP000821853"/>
    </source>
</evidence>
<protein>
    <recommendedName>
        <fullName evidence="5">4-hydroxy-2-oxoglutarate aldolase, mitochondrial</fullName>
        <ecNumber evidence="4">4.1.3.16</ecNumber>
    </recommendedName>
    <alternativeName>
        <fullName evidence="9">Dihydrodipicolinate synthase-like</fullName>
    </alternativeName>
    <alternativeName>
        <fullName evidence="8">Probable 2-keto-4-hydroxyglutarate aldolase</fullName>
    </alternativeName>
</protein>
<dbReference type="PIRSF" id="PIRSF001365">
    <property type="entry name" value="DHDPS"/>
    <property type="match status" value="1"/>
</dbReference>
<feature type="binding site" evidence="14">
    <location>
        <position position="222"/>
    </location>
    <ligand>
        <name>pyruvate</name>
        <dbReference type="ChEBI" id="CHEBI:15361"/>
    </ligand>
</feature>
<dbReference type="Proteomes" id="UP000821853">
    <property type="component" value="Chromosome 3"/>
</dbReference>
<dbReference type="PROSITE" id="PS00666">
    <property type="entry name" value="DHDPS_2"/>
    <property type="match status" value="1"/>
</dbReference>
<evidence type="ECO:0000256" key="12">
    <source>
        <dbReference type="PIRNR" id="PIRNR001365"/>
    </source>
</evidence>
<dbReference type="EMBL" id="JABSTR010000005">
    <property type="protein sequence ID" value="KAH9370239.1"/>
    <property type="molecule type" value="Genomic_DNA"/>
</dbReference>
<dbReference type="GO" id="GO:0009436">
    <property type="term" value="P:glyoxylate catabolic process"/>
    <property type="evidence" value="ECO:0007669"/>
    <property type="project" value="TreeGrafter"/>
</dbReference>
<dbReference type="InterPro" id="IPR013785">
    <property type="entry name" value="Aldolase_TIM"/>
</dbReference>
<evidence type="ECO:0000256" key="6">
    <source>
        <dbReference type="ARBA" id="ARBA00023239"/>
    </source>
</evidence>
<name>A0A9J6G5K4_HAELO</name>
<dbReference type="CDD" id="cd00408">
    <property type="entry name" value="DHDPS-like"/>
    <property type="match status" value="1"/>
</dbReference>
<dbReference type="PANTHER" id="PTHR12128">
    <property type="entry name" value="DIHYDRODIPICOLINATE SYNTHASE"/>
    <property type="match status" value="1"/>
</dbReference>
<evidence type="ECO:0000256" key="8">
    <source>
        <dbReference type="ARBA" id="ARBA00030874"/>
    </source>
</evidence>
<gene>
    <name evidence="15" type="ORF">HPB48_007424</name>
</gene>
<dbReference type="GO" id="GO:0008840">
    <property type="term" value="F:4-hydroxy-tetrahydrodipicolinate synthase activity"/>
    <property type="evidence" value="ECO:0007669"/>
    <property type="project" value="TreeGrafter"/>
</dbReference>
<evidence type="ECO:0000256" key="13">
    <source>
        <dbReference type="PIRSR" id="PIRSR001365-1"/>
    </source>
</evidence>
<accession>A0A9J6G5K4</accession>
<evidence type="ECO:0000256" key="1">
    <source>
        <dbReference type="ARBA" id="ARBA00002577"/>
    </source>
</evidence>